<dbReference type="Proteomes" id="UP000003480">
    <property type="component" value="Unassembled WGS sequence"/>
</dbReference>
<sequence length="41" mass="4906">MNDREYYQSLGNDKKLIYGFFLEKYELIVVLSNARSRGDCR</sequence>
<evidence type="ECO:0000313" key="1">
    <source>
        <dbReference type="EMBL" id="CCI05352.1"/>
    </source>
</evidence>
<dbReference type="HOGENOM" id="CLU_3272772_0_0_3"/>
<protein>
    <submittedName>
        <fullName evidence="1">Uncharacterized protein</fullName>
    </submittedName>
</protein>
<accession>I4GBP1</accession>
<evidence type="ECO:0000313" key="2">
    <source>
        <dbReference type="Proteomes" id="UP000003480"/>
    </source>
</evidence>
<comment type="caution">
    <text evidence="1">The sequence shown here is derived from an EMBL/GenBank/DDBJ whole genome shotgun (WGS) entry which is preliminary data.</text>
</comment>
<dbReference type="AlphaFoldDB" id="I4GBP1"/>
<organism evidence="1 2">
    <name type="scientific">Microcystis aeruginosa PCC 9443</name>
    <dbReference type="NCBI Taxonomy" id="1160281"/>
    <lineage>
        <taxon>Bacteria</taxon>
        <taxon>Bacillati</taxon>
        <taxon>Cyanobacteriota</taxon>
        <taxon>Cyanophyceae</taxon>
        <taxon>Oscillatoriophycideae</taxon>
        <taxon>Chroococcales</taxon>
        <taxon>Microcystaceae</taxon>
        <taxon>Microcystis</taxon>
    </lineage>
</organism>
<gene>
    <name evidence="1" type="ORF">MICAC_870004</name>
</gene>
<reference evidence="1 2" key="1">
    <citation type="submission" date="2012-04" db="EMBL/GenBank/DDBJ databases">
        <authorList>
            <person name="Genoscope - CEA"/>
        </authorList>
    </citation>
    <scope>NUCLEOTIDE SEQUENCE [LARGE SCALE GENOMIC DNA]</scope>
    <source>
        <strain evidence="1 2">9443</strain>
    </source>
</reference>
<proteinExistence type="predicted"/>
<name>I4GBP1_MICAE</name>
<dbReference type="EMBL" id="CAIJ01000747">
    <property type="protein sequence ID" value="CCI05352.1"/>
    <property type="molecule type" value="Genomic_DNA"/>
</dbReference>